<comment type="subcellular location">
    <subcellularLocation>
        <location evidence="1">Cell membrane</location>
        <topology evidence="1">Multi-pass membrane protein</topology>
    </subcellularLocation>
</comment>
<keyword evidence="2" id="KW-1003">Cell membrane</keyword>
<dbReference type="AlphaFoldDB" id="A0A423JX72"/>
<feature type="transmembrane region" description="Helical" evidence="6">
    <location>
        <begin position="653"/>
        <end position="675"/>
    </location>
</feature>
<dbReference type="SUPFAM" id="SSF82866">
    <property type="entry name" value="Multidrug efflux transporter AcrB transmembrane domain"/>
    <property type="match status" value="2"/>
</dbReference>
<keyword evidence="4 6" id="KW-1133">Transmembrane helix</keyword>
<dbReference type="PROSITE" id="PS50156">
    <property type="entry name" value="SSD"/>
    <property type="match status" value="1"/>
</dbReference>
<dbReference type="Pfam" id="PF03176">
    <property type="entry name" value="MMPL"/>
    <property type="match status" value="2"/>
</dbReference>
<proteinExistence type="predicted"/>
<feature type="transmembrane region" description="Helical" evidence="6">
    <location>
        <begin position="235"/>
        <end position="257"/>
    </location>
</feature>
<evidence type="ECO:0000313" key="8">
    <source>
        <dbReference type="EMBL" id="RON42296.1"/>
    </source>
</evidence>
<evidence type="ECO:0000256" key="3">
    <source>
        <dbReference type="ARBA" id="ARBA00022692"/>
    </source>
</evidence>
<dbReference type="PANTHER" id="PTHR33406">
    <property type="entry name" value="MEMBRANE PROTEIN MJ1562-RELATED"/>
    <property type="match status" value="1"/>
</dbReference>
<keyword evidence="5 6" id="KW-0472">Membrane</keyword>
<comment type="caution">
    <text evidence="8">The sequence shown here is derived from an EMBL/GenBank/DDBJ whole genome shotgun (WGS) entry which is preliminary data.</text>
</comment>
<accession>A0A423JX72</accession>
<evidence type="ECO:0000256" key="2">
    <source>
        <dbReference type="ARBA" id="ARBA00022475"/>
    </source>
</evidence>
<dbReference type="Proteomes" id="UP000286351">
    <property type="component" value="Unassembled WGS sequence"/>
</dbReference>
<dbReference type="Gene3D" id="1.20.1640.10">
    <property type="entry name" value="Multidrug efflux transporter AcrB transmembrane domain"/>
    <property type="match status" value="2"/>
</dbReference>
<evidence type="ECO:0000313" key="9">
    <source>
        <dbReference type="Proteomes" id="UP000286351"/>
    </source>
</evidence>
<feature type="transmembrane region" description="Helical" evidence="6">
    <location>
        <begin position="721"/>
        <end position="744"/>
    </location>
</feature>
<dbReference type="InterPro" id="IPR000731">
    <property type="entry name" value="SSD"/>
</dbReference>
<feature type="transmembrane region" description="Helical" evidence="6">
    <location>
        <begin position="29"/>
        <end position="46"/>
    </location>
</feature>
<dbReference type="InterPro" id="IPR050545">
    <property type="entry name" value="Mycobact_MmpL"/>
</dbReference>
<organism evidence="8 9">
    <name type="scientific">Pseudomonas brassicacearum</name>
    <dbReference type="NCBI Taxonomy" id="930166"/>
    <lineage>
        <taxon>Bacteria</taxon>
        <taxon>Pseudomonadati</taxon>
        <taxon>Pseudomonadota</taxon>
        <taxon>Gammaproteobacteria</taxon>
        <taxon>Pseudomonadales</taxon>
        <taxon>Pseudomonadaceae</taxon>
        <taxon>Pseudomonas</taxon>
    </lineage>
</organism>
<feature type="domain" description="SSD" evidence="7">
    <location>
        <begin position="272"/>
        <end position="390"/>
    </location>
</feature>
<evidence type="ECO:0000256" key="5">
    <source>
        <dbReference type="ARBA" id="ARBA00023136"/>
    </source>
</evidence>
<dbReference type="RefSeq" id="WP_123364204.1">
    <property type="nucleotide sequence ID" value="NZ_MOBO01000001.1"/>
</dbReference>
<sequence length="810" mass="88032">MKVEIQNSNEPFDPAAGTVLERVLFSHRGLIVLLCLLVTLFLAFQARHLELNASFKAVIPNDHPYIQNYLSHEDDLKGLGNSLRVIVATDNGNVLDPKYLDTLQKVNDELILLPGVERSYVQSLWTRGVRWMAVTEEGIDGGPVMPDSFDGSKASVEELQTNIMRSGIVGRLVASDFRSSTIVVPLLDYDAQAEQALDYGLLSQRLEAIRAKYQNDGISIHIVGFAKVMGDLIDGLLQILIFFGIAVVIATAMVYWFTRCLRSTAIVVACSLIAVVWQLGLLPMIGFRLDPYSILVPFLIFAIGMSHGAQKMNGVMQDIGRGMHRVDAARNTFRRLFMAGFTALVCDAVGFAVLMLVNIEAIRQLAITASIGVAILIFTNLILLPILLTYTGVNKQAAARALAQEQAALGSPSGFWRFLDLFTQRRWAACAIAVAIALAVGGAAISTHLQIGDLDAGAPELRADSTYNRDNDYLTKHYATSSDLLAVMITTPTDKCADYATLVKMRALQQRLEQQPGVVLSNSFADLAKQLGSAFNEGSFKWAEIVPNQRVLNSIVTQAPRGLFNEDCNLLSLYVYLADHRAATLQGVVSEIESFAQEHNTDDVKFLLAAGTAGIEAATNQVVKHNNYLMLFGVYTAVVLLSLLAFRSWRAVLVAVLPLLLTSILAEALMVVLGIGLKVATLPVTALGVGIGIDYALYILSVTLACQRAGASLSEAYARSLLFVGRVVMLTGLTLAAGVATWMFSPIKFQADMGLLLAFMFLVNMFGALILLPSLAAFLLPGTKNKGEAPQSARKQDVETQCRHALKEQV</sequence>
<feature type="transmembrane region" description="Helical" evidence="6">
    <location>
        <begin position="264"/>
        <end position="286"/>
    </location>
</feature>
<dbReference type="PANTHER" id="PTHR33406:SF10">
    <property type="entry name" value="SSD DOMAIN-CONTAINING PROTEIN"/>
    <property type="match status" value="1"/>
</dbReference>
<feature type="transmembrane region" description="Helical" evidence="6">
    <location>
        <begin position="756"/>
        <end position="780"/>
    </location>
</feature>
<evidence type="ECO:0000256" key="6">
    <source>
        <dbReference type="SAM" id="Phobius"/>
    </source>
</evidence>
<evidence type="ECO:0000259" key="7">
    <source>
        <dbReference type="PROSITE" id="PS50156"/>
    </source>
</evidence>
<protein>
    <submittedName>
        <fullName evidence="8">RND transporter</fullName>
    </submittedName>
</protein>
<reference evidence="8 9" key="1">
    <citation type="submission" date="2016-10" db="EMBL/GenBank/DDBJ databases">
        <title>Comparative genome analysis of multiple Pseudomonas spp. focuses on biocontrol and plant growth promoting traits.</title>
        <authorList>
            <person name="Tao X.-Y."/>
            <person name="Taylor C.G."/>
        </authorList>
    </citation>
    <scope>NUCLEOTIDE SEQUENCE [LARGE SCALE GENOMIC DNA]</scope>
    <source>
        <strain evidence="8 9">38D4</strain>
    </source>
</reference>
<feature type="transmembrane region" description="Helical" evidence="6">
    <location>
        <begin position="681"/>
        <end position="700"/>
    </location>
</feature>
<name>A0A423JX72_9PSED</name>
<dbReference type="GO" id="GO:0005886">
    <property type="term" value="C:plasma membrane"/>
    <property type="evidence" value="ECO:0007669"/>
    <property type="project" value="UniProtKB-SubCell"/>
</dbReference>
<evidence type="ECO:0000256" key="4">
    <source>
        <dbReference type="ARBA" id="ARBA00022989"/>
    </source>
</evidence>
<feature type="transmembrane region" description="Helical" evidence="6">
    <location>
        <begin position="427"/>
        <end position="445"/>
    </location>
</feature>
<evidence type="ECO:0000256" key="1">
    <source>
        <dbReference type="ARBA" id="ARBA00004651"/>
    </source>
</evidence>
<dbReference type="EMBL" id="MOBO01000001">
    <property type="protein sequence ID" value="RON42296.1"/>
    <property type="molecule type" value="Genomic_DNA"/>
</dbReference>
<keyword evidence="3 6" id="KW-0812">Transmembrane</keyword>
<dbReference type="InterPro" id="IPR004869">
    <property type="entry name" value="MMPL_dom"/>
</dbReference>
<feature type="transmembrane region" description="Helical" evidence="6">
    <location>
        <begin position="292"/>
        <end position="315"/>
    </location>
</feature>
<gene>
    <name evidence="8" type="ORF">BK664_01545</name>
</gene>
<feature type="transmembrane region" description="Helical" evidence="6">
    <location>
        <begin position="628"/>
        <end position="646"/>
    </location>
</feature>
<feature type="transmembrane region" description="Helical" evidence="6">
    <location>
        <begin position="336"/>
        <end position="359"/>
    </location>
</feature>
<feature type="transmembrane region" description="Helical" evidence="6">
    <location>
        <begin position="365"/>
        <end position="390"/>
    </location>
</feature>